<keyword evidence="2" id="KW-1185">Reference proteome</keyword>
<evidence type="ECO:0000313" key="1">
    <source>
        <dbReference type="EMBL" id="CAD6998032.1"/>
    </source>
</evidence>
<dbReference type="Proteomes" id="UP000606786">
    <property type="component" value="Unassembled WGS sequence"/>
</dbReference>
<reference evidence="1" key="1">
    <citation type="submission" date="2020-11" db="EMBL/GenBank/DDBJ databases">
        <authorList>
            <person name="Whitehead M."/>
        </authorList>
    </citation>
    <scope>NUCLEOTIDE SEQUENCE</scope>
    <source>
        <strain evidence="1">EGII</strain>
    </source>
</reference>
<accession>A0A811UFN9</accession>
<proteinExistence type="predicted"/>
<organism evidence="1 2">
    <name type="scientific">Ceratitis capitata</name>
    <name type="common">Mediterranean fruit fly</name>
    <name type="synonym">Tephritis capitata</name>
    <dbReference type="NCBI Taxonomy" id="7213"/>
    <lineage>
        <taxon>Eukaryota</taxon>
        <taxon>Metazoa</taxon>
        <taxon>Ecdysozoa</taxon>
        <taxon>Arthropoda</taxon>
        <taxon>Hexapoda</taxon>
        <taxon>Insecta</taxon>
        <taxon>Pterygota</taxon>
        <taxon>Neoptera</taxon>
        <taxon>Endopterygota</taxon>
        <taxon>Diptera</taxon>
        <taxon>Brachycera</taxon>
        <taxon>Muscomorpha</taxon>
        <taxon>Tephritoidea</taxon>
        <taxon>Tephritidae</taxon>
        <taxon>Ceratitis</taxon>
        <taxon>Ceratitis</taxon>
    </lineage>
</organism>
<comment type="caution">
    <text evidence="1">The sequence shown here is derived from an EMBL/GenBank/DDBJ whole genome shotgun (WGS) entry which is preliminary data.</text>
</comment>
<protein>
    <submittedName>
        <fullName evidence="1">(Mediterranean fruit fly) hypothetical protein</fullName>
    </submittedName>
</protein>
<dbReference type="AlphaFoldDB" id="A0A811UFN9"/>
<name>A0A811UFN9_CERCA</name>
<sequence length="99" mass="11824">MYTTPVKVQRYRMSTPEIRIDLGARTRTQTNVQLKFQRKCKYCNEILTCSWRIATTGIWVSTMTRYDFDITVATGLFPRHVINAWYNGAQRRFEFENFN</sequence>
<evidence type="ECO:0000313" key="2">
    <source>
        <dbReference type="Proteomes" id="UP000606786"/>
    </source>
</evidence>
<gene>
    <name evidence="1" type="ORF">CCAP1982_LOCUS6648</name>
</gene>
<dbReference type="EMBL" id="CAJHJT010000012">
    <property type="protein sequence ID" value="CAD6998032.1"/>
    <property type="molecule type" value="Genomic_DNA"/>
</dbReference>